<protein>
    <submittedName>
        <fullName evidence="3">Sialate o-acetylesterase</fullName>
    </submittedName>
</protein>
<accession>A0A0M0JHE1</accession>
<keyword evidence="1" id="KW-0378">Hydrolase</keyword>
<name>A0A0M0JHE1_9EUKA</name>
<dbReference type="GO" id="GO:0005975">
    <property type="term" value="P:carbohydrate metabolic process"/>
    <property type="evidence" value="ECO:0007669"/>
    <property type="project" value="TreeGrafter"/>
</dbReference>
<organism evidence="3 4">
    <name type="scientific">Chrysochromulina tobinii</name>
    <dbReference type="NCBI Taxonomy" id="1460289"/>
    <lineage>
        <taxon>Eukaryota</taxon>
        <taxon>Haptista</taxon>
        <taxon>Haptophyta</taxon>
        <taxon>Prymnesiophyceae</taxon>
        <taxon>Prymnesiales</taxon>
        <taxon>Chrysochromulinaceae</taxon>
        <taxon>Chrysochromulina</taxon>
    </lineage>
</organism>
<dbReference type="Gene3D" id="3.40.50.1110">
    <property type="entry name" value="SGNH hydrolase"/>
    <property type="match status" value="1"/>
</dbReference>
<dbReference type="GO" id="GO:0001681">
    <property type="term" value="F:sialate O-acetylesterase activity"/>
    <property type="evidence" value="ECO:0007669"/>
    <property type="project" value="InterPro"/>
</dbReference>
<sequence>MTDRPQDDEKLHFLSATLGSHMVLQQAPHSATIWGFTQAGARVETTMTPSDATRCKRFLRAPCEAQTLVTFAEDDGTWRQKLPPTLASKAAFDFRIVASNETVASLAEAAIVDVLFGEVFICGGQSNMEFGMPTVTNATAEQQRANAYPTIRFYSVGHSTASASPLRDLQTVWEPWQVASNETICKDLSGNLFATFSASCWFFGRMLSEALSPEGDVPIGLISNNWGGTKLEVWVPAAALAECNATSSFTPGDGPMWNAMILPYTVGPMAIAGFAWYQGEADTASEQSAAMYGCTFPSLIRHWRAAFHNPYAYFGFVQLSTWCALPPESLPQMRAAQMRALELDHVGYATGADHGMGCNIHPGAKQFVGERLARAALAIQYGREDVTWRSPTYKRAVPTTFQLDGGSSDGIIGGIGARGPGIIGGIGAAASVSVRVSLNDVSDAGLYTVYPANYLPPNYAEVEPTPVDCFGTFVVNATYNASMTVQCAWAALLVEGAGWLNATVTVPSDDLRSLLLTAQLPPARQPPARWVAAAPAVMGSAYGWGPIPMMNVYDKGTGLPVLGWNESMTPP</sequence>
<evidence type="ECO:0000259" key="2">
    <source>
        <dbReference type="Pfam" id="PF03629"/>
    </source>
</evidence>
<gene>
    <name evidence="3" type="ORF">Ctob_003307</name>
</gene>
<keyword evidence="4" id="KW-1185">Reference proteome</keyword>
<dbReference type="Pfam" id="PF03629">
    <property type="entry name" value="SASA"/>
    <property type="match status" value="1"/>
</dbReference>
<dbReference type="InterPro" id="IPR036514">
    <property type="entry name" value="SGNH_hydro_sf"/>
</dbReference>
<evidence type="ECO:0000313" key="4">
    <source>
        <dbReference type="Proteomes" id="UP000037460"/>
    </source>
</evidence>
<dbReference type="SUPFAM" id="SSF52266">
    <property type="entry name" value="SGNH hydrolase"/>
    <property type="match status" value="1"/>
</dbReference>
<dbReference type="AlphaFoldDB" id="A0A0M0JHE1"/>
<dbReference type="InterPro" id="IPR005181">
    <property type="entry name" value="SASA"/>
</dbReference>
<reference evidence="4" key="1">
    <citation type="journal article" date="2015" name="PLoS Genet.">
        <title>Genome Sequence and Transcriptome Analyses of Chrysochromulina tobin: Metabolic Tools for Enhanced Algal Fitness in the Prominent Order Prymnesiales (Haptophyceae).</title>
        <authorList>
            <person name="Hovde B.T."/>
            <person name="Deodato C.R."/>
            <person name="Hunsperger H.M."/>
            <person name="Ryken S.A."/>
            <person name="Yost W."/>
            <person name="Jha R.K."/>
            <person name="Patterson J."/>
            <person name="Monnat R.J. Jr."/>
            <person name="Barlow S.B."/>
            <person name="Starkenburg S.R."/>
            <person name="Cattolico R.A."/>
        </authorList>
    </citation>
    <scope>NUCLEOTIDE SEQUENCE</scope>
    <source>
        <strain evidence="4">CCMP291</strain>
    </source>
</reference>
<dbReference type="PANTHER" id="PTHR22901:SF0">
    <property type="entry name" value="SIALATE O-ACETYLESTERASE"/>
    <property type="match status" value="1"/>
</dbReference>
<dbReference type="InterPro" id="IPR039329">
    <property type="entry name" value="SIAE"/>
</dbReference>
<dbReference type="Proteomes" id="UP000037460">
    <property type="component" value="Unassembled WGS sequence"/>
</dbReference>
<dbReference type="OrthoDB" id="193339at2759"/>
<evidence type="ECO:0000313" key="3">
    <source>
        <dbReference type="EMBL" id="KOO26006.1"/>
    </source>
</evidence>
<proteinExistence type="predicted"/>
<evidence type="ECO:0000256" key="1">
    <source>
        <dbReference type="ARBA" id="ARBA00022801"/>
    </source>
</evidence>
<comment type="caution">
    <text evidence="3">The sequence shown here is derived from an EMBL/GenBank/DDBJ whole genome shotgun (WGS) entry which is preliminary data.</text>
</comment>
<feature type="domain" description="Sialate O-acetylesterase" evidence="2">
    <location>
        <begin position="118"/>
        <end position="377"/>
    </location>
</feature>
<dbReference type="EMBL" id="JWZX01002902">
    <property type="protein sequence ID" value="KOO26006.1"/>
    <property type="molecule type" value="Genomic_DNA"/>
</dbReference>
<dbReference type="PANTHER" id="PTHR22901">
    <property type="entry name" value="SIALATE O-ACETYLESTERASE"/>
    <property type="match status" value="1"/>
</dbReference>